<accession>A0A1Y1Q6X3</accession>
<sequence length="275" mass="31674">MQAVASFHYTAIFKKAFSQPDAFTAFVNDILGIEIKIDKVEISKSLYNPFGKINSRFDLFAEDKTNHIIVNLQHYPDENNFHLYLHYHSAIIAQDYCPTFAVYTIVVLTSGDKHERDMLMIDFDPKDRHGVGVGEVPHKIIYLCPKHLNDETPTAWREWMLAINDSLDEEVDESAYLNENVQKVLQTIRKDSLTPQDRAFMKDEYSEEALRKEERAEAFQKGIEMGKSEHQEVVDIAANLMDILDDHTIAQKTGLSLEQVAQLRLDELLEEVKRA</sequence>
<dbReference type="AlphaFoldDB" id="A0A1Y1Q6X3"/>
<dbReference type="EMBL" id="MTEJ01000790">
    <property type="protein sequence ID" value="OQW97774.1"/>
    <property type="molecule type" value="Genomic_DNA"/>
</dbReference>
<reference evidence="1 2" key="1">
    <citation type="submission" date="2017-01" db="EMBL/GenBank/DDBJ databases">
        <title>Novel large sulfur bacteria in the metagenomes of groundwater-fed chemosynthetic microbial mats in the Lake Huron basin.</title>
        <authorList>
            <person name="Sharrar A.M."/>
            <person name="Flood B.E."/>
            <person name="Bailey J.V."/>
            <person name="Jones D.S."/>
            <person name="Biddanda B."/>
            <person name="Ruberg S.A."/>
            <person name="Marcus D.N."/>
            <person name="Dick G.J."/>
        </authorList>
    </citation>
    <scope>NUCLEOTIDE SEQUENCE [LARGE SCALE GENOMIC DNA]</scope>
    <source>
        <strain evidence="1">A8</strain>
    </source>
</reference>
<dbReference type="Proteomes" id="UP000192491">
    <property type="component" value="Unassembled WGS sequence"/>
</dbReference>
<protein>
    <recommendedName>
        <fullName evidence="3">Rpn family recombination-promoting nuclease/putative transposase</fullName>
    </recommendedName>
</protein>
<name>A0A1Y1Q6X3_9GAMM</name>
<evidence type="ECO:0008006" key="3">
    <source>
        <dbReference type="Google" id="ProtNLM"/>
    </source>
</evidence>
<comment type="caution">
    <text evidence="1">The sequence shown here is derived from an EMBL/GenBank/DDBJ whole genome shotgun (WGS) entry which is preliminary data.</text>
</comment>
<organism evidence="1 2">
    <name type="scientific">Thiothrix lacustris</name>
    <dbReference type="NCBI Taxonomy" id="525917"/>
    <lineage>
        <taxon>Bacteria</taxon>
        <taxon>Pseudomonadati</taxon>
        <taxon>Pseudomonadota</taxon>
        <taxon>Gammaproteobacteria</taxon>
        <taxon>Thiotrichales</taxon>
        <taxon>Thiotrichaceae</taxon>
        <taxon>Thiothrix</taxon>
    </lineage>
</organism>
<evidence type="ECO:0000313" key="1">
    <source>
        <dbReference type="EMBL" id="OQW97774.1"/>
    </source>
</evidence>
<proteinExistence type="predicted"/>
<evidence type="ECO:0000313" key="2">
    <source>
        <dbReference type="Proteomes" id="UP000192491"/>
    </source>
</evidence>
<gene>
    <name evidence="1" type="ORF">BWK73_53820</name>
</gene>